<dbReference type="SUPFAM" id="SSF53756">
    <property type="entry name" value="UDP-Glycosyltransferase/glycogen phosphorylase"/>
    <property type="match status" value="1"/>
</dbReference>
<comment type="caution">
    <text evidence="3">The sequence shown here is derived from an EMBL/GenBank/DDBJ whole genome shotgun (WGS) entry which is preliminary data.</text>
</comment>
<accession>A0ABR2MK46</accession>
<evidence type="ECO:0000313" key="4">
    <source>
        <dbReference type="Proteomes" id="UP001412067"/>
    </source>
</evidence>
<feature type="region of interest" description="Disordered" evidence="2">
    <location>
        <begin position="1"/>
        <end position="22"/>
    </location>
</feature>
<dbReference type="Proteomes" id="UP001412067">
    <property type="component" value="Unassembled WGS sequence"/>
</dbReference>
<gene>
    <name evidence="3" type="primary">UGT72B1</name>
    <name evidence="3" type="ORF">KSP40_PGU012644</name>
</gene>
<proteinExistence type="inferred from homology"/>
<evidence type="ECO:0000313" key="3">
    <source>
        <dbReference type="EMBL" id="KAK8963919.1"/>
    </source>
</evidence>
<reference evidence="3 4" key="1">
    <citation type="journal article" date="2022" name="Nat. Plants">
        <title>Genomes of leafy and leafless Platanthera orchids illuminate the evolution of mycoheterotrophy.</title>
        <authorList>
            <person name="Li M.H."/>
            <person name="Liu K.W."/>
            <person name="Li Z."/>
            <person name="Lu H.C."/>
            <person name="Ye Q.L."/>
            <person name="Zhang D."/>
            <person name="Wang J.Y."/>
            <person name="Li Y.F."/>
            <person name="Zhong Z.M."/>
            <person name="Liu X."/>
            <person name="Yu X."/>
            <person name="Liu D.K."/>
            <person name="Tu X.D."/>
            <person name="Liu B."/>
            <person name="Hao Y."/>
            <person name="Liao X.Y."/>
            <person name="Jiang Y.T."/>
            <person name="Sun W.H."/>
            <person name="Chen J."/>
            <person name="Chen Y.Q."/>
            <person name="Ai Y."/>
            <person name="Zhai J.W."/>
            <person name="Wu S.S."/>
            <person name="Zhou Z."/>
            <person name="Hsiao Y.Y."/>
            <person name="Wu W.L."/>
            <person name="Chen Y.Y."/>
            <person name="Lin Y.F."/>
            <person name="Hsu J.L."/>
            <person name="Li C.Y."/>
            <person name="Wang Z.W."/>
            <person name="Zhao X."/>
            <person name="Zhong W.Y."/>
            <person name="Ma X.K."/>
            <person name="Ma L."/>
            <person name="Huang J."/>
            <person name="Chen G.Z."/>
            <person name="Huang M.Z."/>
            <person name="Huang L."/>
            <person name="Peng D.H."/>
            <person name="Luo Y.B."/>
            <person name="Zou S.Q."/>
            <person name="Chen S.P."/>
            <person name="Lan S."/>
            <person name="Tsai W.C."/>
            <person name="Van de Peer Y."/>
            <person name="Liu Z.J."/>
        </authorList>
    </citation>
    <scope>NUCLEOTIDE SEQUENCE [LARGE SCALE GENOMIC DNA]</scope>
    <source>
        <strain evidence="3">Lor288</strain>
    </source>
</reference>
<evidence type="ECO:0000256" key="2">
    <source>
        <dbReference type="SAM" id="MobiDB-lite"/>
    </source>
</evidence>
<keyword evidence="4" id="KW-1185">Reference proteome</keyword>
<dbReference type="EMBL" id="JBBWWR010000007">
    <property type="protein sequence ID" value="KAK8963919.1"/>
    <property type="molecule type" value="Genomic_DNA"/>
</dbReference>
<name>A0ABR2MK46_9ASPA</name>
<organism evidence="3 4">
    <name type="scientific">Platanthera guangdongensis</name>
    <dbReference type="NCBI Taxonomy" id="2320717"/>
    <lineage>
        <taxon>Eukaryota</taxon>
        <taxon>Viridiplantae</taxon>
        <taxon>Streptophyta</taxon>
        <taxon>Embryophyta</taxon>
        <taxon>Tracheophyta</taxon>
        <taxon>Spermatophyta</taxon>
        <taxon>Magnoliopsida</taxon>
        <taxon>Liliopsida</taxon>
        <taxon>Asparagales</taxon>
        <taxon>Orchidaceae</taxon>
        <taxon>Orchidoideae</taxon>
        <taxon>Orchideae</taxon>
        <taxon>Orchidinae</taxon>
        <taxon>Platanthera</taxon>
    </lineage>
</organism>
<dbReference type="Gene3D" id="3.40.50.2000">
    <property type="entry name" value="Glycogen Phosphorylase B"/>
    <property type="match status" value="1"/>
</dbReference>
<comment type="similarity">
    <text evidence="1">Belongs to the UDP-glycosyltransferase family.</text>
</comment>
<sequence>MNERTTKNKREGRKLPYAGRKKWPIGVDALSSSPGRCCYLSCRRRNRPKGRSAPLPSSSLLDATGMRPPQPRCRRRRETKPLPILPPLDLGSQGGRSRSCRCRRRSPRPGLPLRCCRRRRSPRGLDRACRCAAVAGEAPAAQDRALAAAADPRPEAAARLLHFSDAAARSLQLLISRSAFSPRTVTELDRSGLEHQKTTTFEDLEPQSLSLLPSPIPIGPLLSSDHHPTGSLWPLENPSTIFRWLDSHPVGSVLYIAFGSHTNFSKPRSRSWPAGLSSRADPFYGPYGPTLPQSAGMQLSRPMRVELGTGGVDRGGAVSLLALFCRSIFERDLYMRHVEGWAQRGASQGWGRSGSGRRRDDACEGGEQIRKRVEEVMRDEEIGKRALVWKESATQNVNTSGTCHILGRLYWQPAYRYWQPNYNGSLKYGYWQPDGYWQPKQ</sequence>
<dbReference type="PANTHER" id="PTHR11926">
    <property type="entry name" value="GLUCOSYL/GLUCURONOSYL TRANSFERASES"/>
    <property type="match status" value="1"/>
</dbReference>
<protein>
    <submittedName>
        <fullName evidence="3">UDP-glycosyltransferase 72B1</fullName>
    </submittedName>
</protein>
<feature type="region of interest" description="Disordered" evidence="2">
    <location>
        <begin position="46"/>
        <end position="104"/>
    </location>
</feature>
<dbReference type="PANTHER" id="PTHR11926:SF1412">
    <property type="entry name" value="UDP-GLYCOSYLTRANSFERASE 83A1-LIKE"/>
    <property type="match status" value="1"/>
</dbReference>
<evidence type="ECO:0000256" key="1">
    <source>
        <dbReference type="ARBA" id="ARBA00009995"/>
    </source>
</evidence>